<dbReference type="AlphaFoldDB" id="Z9JW94"/>
<keyword evidence="2" id="KW-1185">Reference proteome</keyword>
<accession>Z9JW94</accession>
<reference evidence="1 2" key="1">
    <citation type="submission" date="2014-02" db="EMBL/GenBank/DDBJ databases">
        <title>Genome sequence of Brachybacterium phenoliresistens strain W13A50.</title>
        <authorList>
            <person name="Wang X."/>
        </authorList>
    </citation>
    <scope>NUCLEOTIDE SEQUENCE [LARGE SCALE GENOMIC DNA]</scope>
    <source>
        <strain evidence="1 2">W13A50</strain>
    </source>
</reference>
<dbReference type="RefSeq" id="WP_038370863.1">
    <property type="nucleotide sequence ID" value="NZ_KK069989.1"/>
</dbReference>
<dbReference type="OrthoDB" id="5058951at2"/>
<dbReference type="PATRIC" id="fig|396014.3.peg.902"/>
<evidence type="ECO:0000313" key="2">
    <source>
        <dbReference type="Proteomes" id="UP000023067"/>
    </source>
</evidence>
<name>Z9JW94_9MICO</name>
<proteinExistence type="predicted"/>
<dbReference type="STRING" id="396014.BF93_11975"/>
<evidence type="ECO:0000313" key="1">
    <source>
        <dbReference type="EMBL" id="EWS82469.1"/>
    </source>
</evidence>
<comment type="caution">
    <text evidence="1">The sequence shown here is derived from an EMBL/GenBank/DDBJ whole genome shotgun (WGS) entry which is preliminary data.</text>
</comment>
<protein>
    <submittedName>
        <fullName evidence="1">Uncharacterized protein</fullName>
    </submittedName>
</protein>
<gene>
    <name evidence="1" type="ORF">BF93_11975</name>
</gene>
<dbReference type="Proteomes" id="UP000023067">
    <property type="component" value="Unassembled WGS sequence"/>
</dbReference>
<sequence>MAVLESRPFLAPASRAVHATIEIIEPAGTSFEDIGDTWEPGQRIVLRCRAELAPDFWEQTRIDPSEPVLLVGIATCLPARARWRSSARFEQIDGAWRADTLVEVDGSVVAVEVLADAWVVGPGRTGSEDPSLAIHEGAKLWQLTKPSKLELESDGAAFPTTAISFAQTGRRDVPWTVELAPEAEPFWKISSSVRLYINTDSDLAPAILDGSASEDLFALMQCDIHLAVMHSLAKWRDSIPPAQMMALAEEDVESLASFGANLAQSLGLPLSECLRLAREEPLALSARSREALSFGRSSSAS</sequence>
<dbReference type="HOGENOM" id="CLU_932763_0_0_11"/>
<organism evidence="1 2">
    <name type="scientific">Brachybacterium phenoliresistens</name>
    <dbReference type="NCBI Taxonomy" id="396014"/>
    <lineage>
        <taxon>Bacteria</taxon>
        <taxon>Bacillati</taxon>
        <taxon>Actinomycetota</taxon>
        <taxon>Actinomycetes</taxon>
        <taxon>Micrococcales</taxon>
        <taxon>Dermabacteraceae</taxon>
        <taxon>Brachybacterium</taxon>
    </lineage>
</organism>
<dbReference type="EMBL" id="JDYK01000003">
    <property type="protein sequence ID" value="EWS82469.1"/>
    <property type="molecule type" value="Genomic_DNA"/>
</dbReference>